<organism evidence="1 2">
    <name type="scientific">Tenebrio molitor</name>
    <name type="common">Yellow mealworm beetle</name>
    <dbReference type="NCBI Taxonomy" id="7067"/>
    <lineage>
        <taxon>Eukaryota</taxon>
        <taxon>Metazoa</taxon>
        <taxon>Ecdysozoa</taxon>
        <taxon>Arthropoda</taxon>
        <taxon>Hexapoda</taxon>
        <taxon>Insecta</taxon>
        <taxon>Pterygota</taxon>
        <taxon>Neoptera</taxon>
        <taxon>Endopterygota</taxon>
        <taxon>Coleoptera</taxon>
        <taxon>Polyphaga</taxon>
        <taxon>Cucujiformia</taxon>
        <taxon>Tenebrionidae</taxon>
        <taxon>Tenebrio</taxon>
    </lineage>
</organism>
<dbReference type="Proteomes" id="UP000719412">
    <property type="component" value="Unassembled WGS sequence"/>
</dbReference>
<accession>A0A8J6HY14</accession>
<evidence type="ECO:0000313" key="1">
    <source>
        <dbReference type="EMBL" id="KAH0822133.1"/>
    </source>
</evidence>
<evidence type="ECO:0000313" key="2">
    <source>
        <dbReference type="Proteomes" id="UP000719412"/>
    </source>
</evidence>
<sequence>MLSGHQLDYREIARQNKITEQILQNYLEKRLFPNNHRPSKAPTVWDILPRARRKPHNNIQDVLNTTHETLESGESERVSFFDDDKTKEDEEFEGMLFFYLFPLIDDGVRSIQIINHEGLFFGGGGSVNQSIKTMEQVK</sequence>
<protein>
    <submittedName>
        <fullName evidence="1">Uncharacterized protein</fullName>
    </submittedName>
</protein>
<dbReference type="AlphaFoldDB" id="A0A8J6HY14"/>
<gene>
    <name evidence="1" type="ORF">GEV33_000658</name>
</gene>
<reference evidence="1" key="2">
    <citation type="submission" date="2021-08" db="EMBL/GenBank/DDBJ databases">
        <authorList>
            <person name="Eriksson T."/>
        </authorList>
    </citation>
    <scope>NUCLEOTIDE SEQUENCE</scope>
    <source>
        <strain evidence="1">Stoneville</strain>
        <tissue evidence="1">Whole head</tissue>
    </source>
</reference>
<comment type="caution">
    <text evidence="1">The sequence shown here is derived from an EMBL/GenBank/DDBJ whole genome shotgun (WGS) entry which is preliminary data.</text>
</comment>
<reference evidence="1" key="1">
    <citation type="journal article" date="2020" name="J Insects Food Feed">
        <title>The yellow mealworm (Tenebrio molitor) genome: a resource for the emerging insects as food and feed industry.</title>
        <authorList>
            <person name="Eriksson T."/>
            <person name="Andere A."/>
            <person name="Kelstrup H."/>
            <person name="Emery V."/>
            <person name="Picard C."/>
        </authorList>
    </citation>
    <scope>NUCLEOTIDE SEQUENCE</scope>
    <source>
        <strain evidence="1">Stoneville</strain>
        <tissue evidence="1">Whole head</tissue>
    </source>
</reference>
<proteinExistence type="predicted"/>
<dbReference type="EMBL" id="JABDTM020004147">
    <property type="protein sequence ID" value="KAH0822133.1"/>
    <property type="molecule type" value="Genomic_DNA"/>
</dbReference>
<keyword evidence="2" id="KW-1185">Reference proteome</keyword>
<name>A0A8J6HY14_TENMO</name>